<feature type="binding site" description="axial binding residue" evidence="8">
    <location>
        <position position="471"/>
    </location>
    <ligand>
        <name>heme</name>
        <dbReference type="ChEBI" id="CHEBI:30413"/>
    </ligand>
    <ligandPart>
        <name>Fe</name>
        <dbReference type="ChEBI" id="CHEBI:18248"/>
    </ligandPart>
</feature>
<keyword evidence="7" id="KW-0503">Monooxygenase</keyword>
<comment type="caution">
    <text evidence="11">The sequence shown here is derived from an EMBL/GenBank/DDBJ whole genome shotgun (WGS) entry which is preliminary data.</text>
</comment>
<protein>
    <recommendedName>
        <fullName evidence="13">Cytochrome P450</fullName>
    </recommendedName>
</protein>
<dbReference type="GO" id="GO:0020037">
    <property type="term" value="F:heme binding"/>
    <property type="evidence" value="ECO:0007669"/>
    <property type="project" value="InterPro"/>
</dbReference>
<dbReference type="SUPFAM" id="SSF48264">
    <property type="entry name" value="Cytochrome P450"/>
    <property type="match status" value="1"/>
</dbReference>
<dbReference type="InterPro" id="IPR002401">
    <property type="entry name" value="Cyt_P450_E_grp-I"/>
</dbReference>
<evidence type="ECO:0000256" key="10">
    <source>
        <dbReference type="SAM" id="Phobius"/>
    </source>
</evidence>
<feature type="region of interest" description="Disordered" evidence="9">
    <location>
        <begin position="274"/>
        <end position="301"/>
    </location>
</feature>
<feature type="transmembrane region" description="Helical" evidence="10">
    <location>
        <begin position="6"/>
        <end position="29"/>
    </location>
</feature>
<dbReference type="InterPro" id="IPR036396">
    <property type="entry name" value="Cyt_P450_sf"/>
</dbReference>
<evidence type="ECO:0000256" key="3">
    <source>
        <dbReference type="ARBA" id="ARBA00022617"/>
    </source>
</evidence>
<dbReference type="Proteomes" id="UP001172681">
    <property type="component" value="Unassembled WGS sequence"/>
</dbReference>
<dbReference type="Pfam" id="PF00067">
    <property type="entry name" value="p450"/>
    <property type="match status" value="1"/>
</dbReference>
<keyword evidence="10" id="KW-0812">Transmembrane</keyword>
<dbReference type="PANTHER" id="PTHR24305:SF157">
    <property type="entry name" value="N-ACETYLTRYPTOPHAN 6-HYDROXYLASE IVOC-RELATED"/>
    <property type="match status" value="1"/>
</dbReference>
<reference evidence="11" key="1">
    <citation type="submission" date="2022-10" db="EMBL/GenBank/DDBJ databases">
        <title>Culturing micro-colonial fungi from biological soil crusts in the Mojave desert and describing Neophaeococcomyces mojavensis, and introducing the new genera and species Taxawa tesnikishii.</title>
        <authorList>
            <person name="Kurbessoian T."/>
            <person name="Stajich J.E."/>
        </authorList>
    </citation>
    <scope>NUCLEOTIDE SEQUENCE</scope>
    <source>
        <strain evidence="11">TK_35</strain>
    </source>
</reference>
<name>A0AA39CY86_9EURO</name>
<evidence type="ECO:0000256" key="8">
    <source>
        <dbReference type="PIRSR" id="PIRSR602401-1"/>
    </source>
</evidence>
<keyword evidence="12" id="KW-1185">Reference proteome</keyword>
<evidence type="ECO:0000256" key="9">
    <source>
        <dbReference type="SAM" id="MobiDB-lite"/>
    </source>
</evidence>
<dbReference type="EMBL" id="JAPDRN010000048">
    <property type="protein sequence ID" value="KAJ9633302.1"/>
    <property type="molecule type" value="Genomic_DNA"/>
</dbReference>
<evidence type="ECO:0000256" key="5">
    <source>
        <dbReference type="ARBA" id="ARBA00023002"/>
    </source>
</evidence>
<dbReference type="GO" id="GO:0005506">
    <property type="term" value="F:iron ion binding"/>
    <property type="evidence" value="ECO:0007669"/>
    <property type="project" value="InterPro"/>
</dbReference>
<evidence type="ECO:0000256" key="4">
    <source>
        <dbReference type="ARBA" id="ARBA00022723"/>
    </source>
</evidence>
<dbReference type="InterPro" id="IPR050121">
    <property type="entry name" value="Cytochrome_P450_monoxygenase"/>
</dbReference>
<gene>
    <name evidence="11" type="ORF">H2204_007198</name>
</gene>
<dbReference type="AlphaFoldDB" id="A0AA39CY86"/>
<keyword evidence="6 8" id="KW-0408">Iron</keyword>
<keyword evidence="4 8" id="KW-0479">Metal-binding</keyword>
<evidence type="ECO:0000313" key="11">
    <source>
        <dbReference type="EMBL" id="KAJ9633302.1"/>
    </source>
</evidence>
<dbReference type="GO" id="GO:0004497">
    <property type="term" value="F:monooxygenase activity"/>
    <property type="evidence" value="ECO:0007669"/>
    <property type="project" value="UniProtKB-KW"/>
</dbReference>
<evidence type="ECO:0000256" key="6">
    <source>
        <dbReference type="ARBA" id="ARBA00023004"/>
    </source>
</evidence>
<evidence type="ECO:0000313" key="12">
    <source>
        <dbReference type="Proteomes" id="UP001172681"/>
    </source>
</evidence>
<keyword evidence="10" id="KW-0472">Membrane</keyword>
<keyword evidence="5" id="KW-0560">Oxidoreductase</keyword>
<dbReference type="PANTHER" id="PTHR24305">
    <property type="entry name" value="CYTOCHROME P450"/>
    <property type="match status" value="1"/>
</dbReference>
<dbReference type="PRINTS" id="PR00463">
    <property type="entry name" value="EP450I"/>
</dbReference>
<dbReference type="PRINTS" id="PR00385">
    <property type="entry name" value="P450"/>
</dbReference>
<proteinExistence type="inferred from homology"/>
<accession>A0AA39CY86</accession>
<dbReference type="InterPro" id="IPR001128">
    <property type="entry name" value="Cyt_P450"/>
</dbReference>
<dbReference type="GO" id="GO:0016705">
    <property type="term" value="F:oxidoreductase activity, acting on paired donors, with incorporation or reduction of molecular oxygen"/>
    <property type="evidence" value="ECO:0007669"/>
    <property type="project" value="InterPro"/>
</dbReference>
<keyword evidence="10" id="KW-1133">Transmembrane helix</keyword>
<evidence type="ECO:0000256" key="1">
    <source>
        <dbReference type="ARBA" id="ARBA00001971"/>
    </source>
</evidence>
<evidence type="ECO:0008006" key="13">
    <source>
        <dbReference type="Google" id="ProtNLM"/>
    </source>
</evidence>
<dbReference type="Gene3D" id="1.10.630.10">
    <property type="entry name" value="Cytochrome P450"/>
    <property type="match status" value="1"/>
</dbReference>
<evidence type="ECO:0000256" key="2">
    <source>
        <dbReference type="ARBA" id="ARBA00010617"/>
    </source>
</evidence>
<comment type="cofactor">
    <cofactor evidence="1 8">
        <name>heme</name>
        <dbReference type="ChEBI" id="CHEBI:30413"/>
    </cofactor>
</comment>
<sequence length="475" mass="53793">MPSFVPLSWTSCVLLATASLVAYTLILTIHRLFFHPLRKFPGPVLAAATYWYEFYHDLIARPFPGQGVYNIERLHQRYGPIVRISPDELSVSDPDWFDVLYKSGRRNKWAKNSKANGSPGSIASTVPYQLHRARRAPLGPFFSKRGIDNLEIIIRQKVDQLTHGIEEGYMNRGRILPVGVAFTALTLDVISDYCFGQSWRCLSAEDFAPEWKRVMTSLFEPVPIVKQFPILVRIMEALPLKVIQRLDPDMALFHGGKREVQKQVERVIAEYEDRGTGGGGLAKSSVGRETKTDPDEQAPARTIFHTVMDSSLPAEEKTVPRITDEAYVMVVAGGETTAKTLTNIMFHLLTNPEWLGRVRDELDSVMPDRNVLPHYGVIEQLPCLGACIKETLRISAPVTNRVQVLDAEHELVYNDWVIPKETPMSMSVVSIHMDPQIFKNPYKFDPSRFLGEQAKVSNAYYMPFHRGFRNCLGMK</sequence>
<dbReference type="CDD" id="cd11062">
    <property type="entry name" value="CYP58-like"/>
    <property type="match status" value="1"/>
</dbReference>
<keyword evidence="3 8" id="KW-0349">Heme</keyword>
<comment type="similarity">
    <text evidence="2">Belongs to the cytochrome P450 family.</text>
</comment>
<evidence type="ECO:0000256" key="7">
    <source>
        <dbReference type="ARBA" id="ARBA00023033"/>
    </source>
</evidence>
<organism evidence="11 12">
    <name type="scientific">Knufia peltigerae</name>
    <dbReference type="NCBI Taxonomy" id="1002370"/>
    <lineage>
        <taxon>Eukaryota</taxon>
        <taxon>Fungi</taxon>
        <taxon>Dikarya</taxon>
        <taxon>Ascomycota</taxon>
        <taxon>Pezizomycotina</taxon>
        <taxon>Eurotiomycetes</taxon>
        <taxon>Chaetothyriomycetidae</taxon>
        <taxon>Chaetothyriales</taxon>
        <taxon>Trichomeriaceae</taxon>
        <taxon>Knufia</taxon>
    </lineage>
</organism>